<dbReference type="EMBL" id="BAABUJ010000010">
    <property type="protein sequence ID" value="GAA5798605.1"/>
    <property type="molecule type" value="Genomic_DNA"/>
</dbReference>
<name>A0ABP9XWA9_9FUNG</name>
<organism evidence="1 2">
    <name type="scientific">Helicostylum pulchrum</name>
    <dbReference type="NCBI Taxonomy" id="562976"/>
    <lineage>
        <taxon>Eukaryota</taxon>
        <taxon>Fungi</taxon>
        <taxon>Fungi incertae sedis</taxon>
        <taxon>Mucoromycota</taxon>
        <taxon>Mucoromycotina</taxon>
        <taxon>Mucoromycetes</taxon>
        <taxon>Mucorales</taxon>
        <taxon>Mucorineae</taxon>
        <taxon>Mucoraceae</taxon>
        <taxon>Helicostylum</taxon>
    </lineage>
</organism>
<reference evidence="1 2" key="1">
    <citation type="submission" date="2024-04" db="EMBL/GenBank/DDBJ databases">
        <title>genome sequences of Mucor flavus KT1a and Helicostylum pulchrum KT1b strains isolation_sourced from the surface of a dry-aged beef.</title>
        <authorList>
            <person name="Toyotome T."/>
            <person name="Hosono M."/>
            <person name="Torimaru M."/>
            <person name="Fukuda K."/>
            <person name="Mikami N."/>
        </authorList>
    </citation>
    <scope>NUCLEOTIDE SEQUENCE [LARGE SCALE GENOMIC DNA]</scope>
    <source>
        <strain evidence="1 2">KT1b</strain>
    </source>
</reference>
<comment type="caution">
    <text evidence="1">The sequence shown here is derived from an EMBL/GenBank/DDBJ whole genome shotgun (WGS) entry which is preliminary data.</text>
</comment>
<accession>A0ABP9XWA9</accession>
<dbReference type="Proteomes" id="UP001476247">
    <property type="component" value="Unassembled WGS sequence"/>
</dbReference>
<evidence type="ECO:0000313" key="2">
    <source>
        <dbReference type="Proteomes" id="UP001476247"/>
    </source>
</evidence>
<keyword evidence="2" id="KW-1185">Reference proteome</keyword>
<gene>
    <name evidence="1" type="ORF">HPULCUR_004010</name>
</gene>
<protein>
    <submittedName>
        <fullName evidence="1">Uncharacterized protein</fullName>
    </submittedName>
</protein>
<proteinExistence type="predicted"/>
<evidence type="ECO:0000313" key="1">
    <source>
        <dbReference type="EMBL" id="GAA5798605.1"/>
    </source>
</evidence>
<sequence length="82" mass="9513">MLAVQALSQLNTKHIFEELLDKDPQLSSEDIIGELFKEFMGFSISKMQFNHHLRNNMPVTIKKPTFEPEANKMSQTTVKNIY</sequence>